<feature type="transmembrane region" description="Helical" evidence="5">
    <location>
        <begin position="34"/>
        <end position="55"/>
    </location>
</feature>
<proteinExistence type="predicted"/>
<gene>
    <name evidence="6" type="ORF">METZ01_LOCUS492363</name>
</gene>
<evidence type="ECO:0000256" key="4">
    <source>
        <dbReference type="ARBA" id="ARBA00023136"/>
    </source>
</evidence>
<reference evidence="6" key="1">
    <citation type="submission" date="2018-05" db="EMBL/GenBank/DDBJ databases">
        <authorList>
            <person name="Lanie J.A."/>
            <person name="Ng W.-L."/>
            <person name="Kazmierczak K.M."/>
            <person name="Andrzejewski T.M."/>
            <person name="Davidsen T.M."/>
            <person name="Wayne K.J."/>
            <person name="Tettelin H."/>
            <person name="Glass J.I."/>
            <person name="Rusch D."/>
            <person name="Podicherti R."/>
            <person name="Tsui H.-C.T."/>
            <person name="Winkler M.E."/>
        </authorList>
    </citation>
    <scope>NUCLEOTIDE SEQUENCE</scope>
</reference>
<name>A0A383D5H0_9ZZZZ</name>
<evidence type="ECO:0000256" key="5">
    <source>
        <dbReference type="SAM" id="Phobius"/>
    </source>
</evidence>
<dbReference type="InterPro" id="IPR052527">
    <property type="entry name" value="Metal_cation-efflux_comp"/>
</dbReference>
<feature type="transmembrane region" description="Helical" evidence="5">
    <location>
        <begin position="76"/>
        <end position="99"/>
    </location>
</feature>
<dbReference type="GO" id="GO:0004671">
    <property type="term" value="F:protein C-terminal S-isoprenylcysteine carboxyl O-methyltransferase activity"/>
    <property type="evidence" value="ECO:0007669"/>
    <property type="project" value="InterPro"/>
</dbReference>
<dbReference type="Gene3D" id="1.20.120.1630">
    <property type="match status" value="1"/>
</dbReference>
<evidence type="ECO:0008006" key="7">
    <source>
        <dbReference type="Google" id="ProtNLM"/>
    </source>
</evidence>
<accession>A0A383D5H0</accession>
<dbReference type="GO" id="GO:0016020">
    <property type="term" value="C:membrane"/>
    <property type="evidence" value="ECO:0007669"/>
    <property type="project" value="UniProtKB-SubCell"/>
</dbReference>
<dbReference type="PANTHER" id="PTHR43847">
    <property type="entry name" value="BLL3993 PROTEIN"/>
    <property type="match status" value="1"/>
</dbReference>
<dbReference type="PANTHER" id="PTHR43847:SF1">
    <property type="entry name" value="BLL3993 PROTEIN"/>
    <property type="match status" value="1"/>
</dbReference>
<evidence type="ECO:0000256" key="2">
    <source>
        <dbReference type="ARBA" id="ARBA00022692"/>
    </source>
</evidence>
<feature type="transmembrane region" description="Helical" evidence="5">
    <location>
        <begin position="111"/>
        <end position="129"/>
    </location>
</feature>
<protein>
    <recommendedName>
        <fullName evidence="7">NnrU domain-containing protein</fullName>
    </recommendedName>
</protein>
<feature type="non-terminal residue" evidence="6">
    <location>
        <position position="202"/>
    </location>
</feature>
<evidence type="ECO:0000256" key="1">
    <source>
        <dbReference type="ARBA" id="ARBA00004141"/>
    </source>
</evidence>
<dbReference type="EMBL" id="UINC01214325">
    <property type="protein sequence ID" value="SVE39509.1"/>
    <property type="molecule type" value="Genomic_DNA"/>
</dbReference>
<feature type="transmembrane region" description="Helical" evidence="5">
    <location>
        <begin position="7"/>
        <end position="28"/>
    </location>
</feature>
<evidence type="ECO:0000256" key="3">
    <source>
        <dbReference type="ARBA" id="ARBA00022989"/>
    </source>
</evidence>
<dbReference type="AlphaFoldDB" id="A0A383D5H0"/>
<evidence type="ECO:0000313" key="6">
    <source>
        <dbReference type="EMBL" id="SVE39509.1"/>
    </source>
</evidence>
<keyword evidence="2 5" id="KW-0812">Transmembrane</keyword>
<keyword evidence="4 5" id="KW-0472">Membrane</keyword>
<sequence>MDNYLKIFFIVLFSIAFFSILLLGPALTTKWPDAFVLILIYAFLQITCTIYMIIYAPKSLEARMGNYVSQKGLDRIATPLLWLSLLIWIISNPIDVFYLNLFLPPIVELKYLGLFLFIFSFLMVFLAIVQNEFAAPTVLISNEQKVIDSGLYSIVRHPMYLSFGIWCLGASLWLESYLGCILVLILLPPVLFRIYIEERELI</sequence>
<dbReference type="InterPro" id="IPR007269">
    <property type="entry name" value="ICMT_MeTrfase"/>
</dbReference>
<keyword evidence="3 5" id="KW-1133">Transmembrane helix</keyword>
<comment type="subcellular location">
    <subcellularLocation>
        <location evidence="1">Membrane</location>
        <topology evidence="1">Multi-pass membrane protein</topology>
    </subcellularLocation>
</comment>
<dbReference type="Pfam" id="PF04140">
    <property type="entry name" value="ICMT"/>
    <property type="match status" value="1"/>
</dbReference>
<organism evidence="6">
    <name type="scientific">marine metagenome</name>
    <dbReference type="NCBI Taxonomy" id="408172"/>
    <lineage>
        <taxon>unclassified sequences</taxon>
        <taxon>metagenomes</taxon>
        <taxon>ecological metagenomes</taxon>
    </lineage>
</organism>